<feature type="transmembrane region" description="Helical" evidence="7">
    <location>
        <begin position="57"/>
        <end position="78"/>
    </location>
</feature>
<dbReference type="PROSITE" id="PS50850">
    <property type="entry name" value="MFS"/>
    <property type="match status" value="1"/>
</dbReference>
<dbReference type="InterPro" id="IPR004638">
    <property type="entry name" value="EmrB-like"/>
</dbReference>
<organism evidence="9 10">
    <name type="scientific">Lactiplantibacillus paraplantarum</name>
    <dbReference type="NCBI Taxonomy" id="60520"/>
    <lineage>
        <taxon>Bacteria</taxon>
        <taxon>Bacillati</taxon>
        <taxon>Bacillota</taxon>
        <taxon>Bacilli</taxon>
        <taxon>Lactobacillales</taxon>
        <taxon>Lactobacillaceae</taxon>
        <taxon>Lactiplantibacillus</taxon>
    </lineage>
</organism>
<evidence type="ECO:0000256" key="4">
    <source>
        <dbReference type="ARBA" id="ARBA00022692"/>
    </source>
</evidence>
<dbReference type="InterPro" id="IPR011701">
    <property type="entry name" value="MFS"/>
</dbReference>
<dbReference type="PRINTS" id="PR01036">
    <property type="entry name" value="TCRTETB"/>
</dbReference>
<keyword evidence="6 7" id="KW-0472">Membrane</keyword>
<feature type="domain" description="Major facilitator superfamily (MFS) profile" evidence="8">
    <location>
        <begin position="19"/>
        <end position="459"/>
    </location>
</feature>
<evidence type="ECO:0000313" key="10">
    <source>
        <dbReference type="Proteomes" id="UP000292648"/>
    </source>
</evidence>
<feature type="transmembrane region" description="Helical" evidence="7">
    <location>
        <begin position="114"/>
        <end position="135"/>
    </location>
</feature>
<feature type="transmembrane region" description="Helical" evidence="7">
    <location>
        <begin position="431"/>
        <end position="452"/>
    </location>
</feature>
<comment type="caution">
    <text evidence="9">The sequence shown here is derived from an EMBL/GenBank/DDBJ whole genome shotgun (WGS) entry which is preliminary data.</text>
</comment>
<dbReference type="GO" id="GO:0022857">
    <property type="term" value="F:transmembrane transporter activity"/>
    <property type="evidence" value="ECO:0007669"/>
    <property type="project" value="InterPro"/>
</dbReference>
<reference evidence="9 10" key="1">
    <citation type="submission" date="2019-01" db="EMBL/GenBank/DDBJ databases">
        <title>Draft genome sequence of Lactobacillus paraplantarum OSY-TC318, a Producer of the novel lantibiotic Paraplantaracin TC318.</title>
        <authorList>
            <person name="Hussein W.E."/>
            <person name="Huang E."/>
            <person name="Yousef A.E."/>
        </authorList>
    </citation>
    <scope>NUCLEOTIDE SEQUENCE [LARGE SCALE GENOMIC DNA]</scope>
    <source>
        <strain evidence="9 10">OSY-TC318</strain>
    </source>
</reference>
<feature type="transmembrane region" description="Helical" evidence="7">
    <location>
        <begin position="85"/>
        <end position="102"/>
    </location>
</feature>
<evidence type="ECO:0000259" key="8">
    <source>
        <dbReference type="PROSITE" id="PS50850"/>
    </source>
</evidence>
<dbReference type="NCBIfam" id="TIGR00711">
    <property type="entry name" value="efflux_EmrB"/>
    <property type="match status" value="1"/>
</dbReference>
<evidence type="ECO:0000256" key="1">
    <source>
        <dbReference type="ARBA" id="ARBA00004651"/>
    </source>
</evidence>
<dbReference type="PANTHER" id="PTHR42718:SF24">
    <property type="entry name" value="MAJOR FACILITATOR SUPERFAMILY (MFS) PROFILE DOMAIN-CONTAINING PROTEIN"/>
    <property type="match status" value="1"/>
</dbReference>
<dbReference type="InterPro" id="IPR036259">
    <property type="entry name" value="MFS_trans_sf"/>
</dbReference>
<feature type="transmembrane region" description="Helical" evidence="7">
    <location>
        <begin position="18"/>
        <end position="37"/>
    </location>
</feature>
<proteinExistence type="predicted"/>
<dbReference type="InterPro" id="IPR020846">
    <property type="entry name" value="MFS_dom"/>
</dbReference>
<evidence type="ECO:0000256" key="5">
    <source>
        <dbReference type="ARBA" id="ARBA00022989"/>
    </source>
</evidence>
<evidence type="ECO:0000256" key="6">
    <source>
        <dbReference type="ARBA" id="ARBA00023136"/>
    </source>
</evidence>
<feature type="transmembrane region" description="Helical" evidence="7">
    <location>
        <begin position="368"/>
        <end position="394"/>
    </location>
</feature>
<evidence type="ECO:0000256" key="2">
    <source>
        <dbReference type="ARBA" id="ARBA00022448"/>
    </source>
</evidence>
<feature type="transmembrane region" description="Helical" evidence="7">
    <location>
        <begin position="142"/>
        <end position="167"/>
    </location>
</feature>
<keyword evidence="5 7" id="KW-1133">Transmembrane helix</keyword>
<feature type="transmembrane region" description="Helical" evidence="7">
    <location>
        <begin position="335"/>
        <end position="362"/>
    </location>
</feature>
<evidence type="ECO:0000313" key="9">
    <source>
        <dbReference type="EMBL" id="TBX40046.1"/>
    </source>
</evidence>
<name>A0A4Q9XZL8_9LACO</name>
<gene>
    <name evidence="9" type="ORF">EUZ87_11660</name>
</gene>
<comment type="subcellular location">
    <subcellularLocation>
        <location evidence="1">Cell membrane</location>
        <topology evidence="1">Multi-pass membrane protein</topology>
    </subcellularLocation>
</comment>
<dbReference type="PANTHER" id="PTHR42718">
    <property type="entry name" value="MAJOR FACILITATOR SUPERFAMILY MULTIDRUG TRANSPORTER MFSC"/>
    <property type="match status" value="1"/>
</dbReference>
<dbReference type="EMBL" id="SEHH01000084">
    <property type="protein sequence ID" value="TBX40046.1"/>
    <property type="molecule type" value="Genomic_DNA"/>
</dbReference>
<accession>A0A4Q9XZL8</accession>
<evidence type="ECO:0000256" key="7">
    <source>
        <dbReference type="SAM" id="Phobius"/>
    </source>
</evidence>
<keyword evidence="4 7" id="KW-0812">Transmembrane</keyword>
<dbReference type="Pfam" id="PF07690">
    <property type="entry name" value="MFS_1"/>
    <property type="match status" value="1"/>
</dbReference>
<dbReference type="Gene3D" id="1.20.1720.10">
    <property type="entry name" value="Multidrug resistance protein D"/>
    <property type="match status" value="1"/>
</dbReference>
<dbReference type="GO" id="GO:0005886">
    <property type="term" value="C:plasma membrane"/>
    <property type="evidence" value="ECO:0007669"/>
    <property type="project" value="UniProtKB-SubCell"/>
</dbReference>
<dbReference type="AlphaFoldDB" id="A0A4Q9XZL8"/>
<dbReference type="Gene3D" id="1.20.1250.20">
    <property type="entry name" value="MFS general substrate transporter like domains"/>
    <property type="match status" value="1"/>
</dbReference>
<evidence type="ECO:0000256" key="3">
    <source>
        <dbReference type="ARBA" id="ARBA00022475"/>
    </source>
</evidence>
<keyword evidence="2" id="KW-0813">Transport</keyword>
<sequence length="459" mass="48924">MDLTKSIDANGKPYNKTILVLAIIIGGFMTILTETLLNNGLANIAQGFNISLATAQWISTANLLTIGVMIPISAVFLYKFDSKRLYLTSLGIFLVGTIVAYVAPSFGMLLAGRIIQAVGVGIIMPFMRNIMVLIYPAEKRGMAMGITGIVIALAPAIGPTLSGWILAHYTWRALFGILIPVTIAVIALVMLGMRKLIPTTNPKLDMRSILYSGFGFTGILYGFSTIGSNWLLSLVVIIIGSILIGLLIHRQTGLKEPMLNVTVFKYQAFNLSVVLSSLGQLSLLGMQVLVPVYLQSAFHISALVTGVLMLPGAIMMGVVNPLSGMLFDRCGIRKLAISGFLIAAIATMPFVFFTATVSLVWIGLAYAIWMMGLSLMLMQLATAGLNVLPVKLIAHGNAINTMAGQIAGAIATALLVSISGMINLTAHTTLLGYQVAFGILTGLLVIGFVASFKFKSSIE</sequence>
<feature type="transmembrane region" description="Helical" evidence="7">
    <location>
        <begin position="406"/>
        <end position="425"/>
    </location>
</feature>
<keyword evidence="3" id="KW-1003">Cell membrane</keyword>
<feature type="transmembrane region" description="Helical" evidence="7">
    <location>
        <begin position="230"/>
        <end position="248"/>
    </location>
</feature>
<dbReference type="SUPFAM" id="SSF103473">
    <property type="entry name" value="MFS general substrate transporter"/>
    <property type="match status" value="1"/>
</dbReference>
<feature type="transmembrane region" description="Helical" evidence="7">
    <location>
        <begin position="173"/>
        <end position="192"/>
    </location>
</feature>
<feature type="transmembrane region" description="Helical" evidence="7">
    <location>
        <begin position="300"/>
        <end position="323"/>
    </location>
</feature>
<protein>
    <submittedName>
        <fullName evidence="9">DHA2 family efflux MFS transporter permease subunit</fullName>
    </submittedName>
</protein>
<feature type="transmembrane region" description="Helical" evidence="7">
    <location>
        <begin position="269"/>
        <end position="294"/>
    </location>
</feature>
<feature type="transmembrane region" description="Helical" evidence="7">
    <location>
        <begin position="204"/>
        <end position="224"/>
    </location>
</feature>
<dbReference type="Proteomes" id="UP000292648">
    <property type="component" value="Unassembled WGS sequence"/>
</dbReference>